<dbReference type="GeneID" id="68866461"/>
<dbReference type="EMBL" id="AP025226">
    <property type="protein sequence ID" value="BDB98713.1"/>
    <property type="molecule type" value="Genomic_DNA"/>
</dbReference>
<dbReference type="RefSeq" id="WP_229569090.1">
    <property type="nucleotide sequence ID" value="NZ_AP025226.1"/>
</dbReference>
<protein>
    <submittedName>
        <fullName evidence="1">Uncharacterized protein</fullName>
    </submittedName>
</protein>
<keyword evidence="2" id="KW-1185">Reference proteome</keyword>
<proteinExistence type="predicted"/>
<sequence length="131" mass="15470">MDSIDECRIDCEFVKSNKKRELLEQRFENLYVYKKKICDSLNYVCSSKVKYSCLQCYNKVTDSYISNECRSSCDDKRVRYSYCFKLDKEFILNIIAEKGDNTVIITFYPFPVADIGTLRKKCDDIINNLIE</sequence>
<evidence type="ECO:0000313" key="1">
    <source>
        <dbReference type="EMBL" id="BDB98713.1"/>
    </source>
</evidence>
<reference evidence="1 2" key="1">
    <citation type="journal article" date="2022" name="Microbiol. Resour. Announc.">
        <title>Complete Genome Sequence of the Hyperthermophilic and Acidophilic Archaeon Saccharolobus caldissimus Strain HS-3T.</title>
        <authorList>
            <person name="Sakai H.D."/>
            <person name="Kurosawa N."/>
        </authorList>
    </citation>
    <scope>NUCLEOTIDE SEQUENCE [LARGE SCALE GENOMIC DNA]</scope>
    <source>
        <strain evidence="1 2">JCM32116</strain>
    </source>
</reference>
<organism evidence="1 2">
    <name type="scientific">Saccharolobus caldissimus</name>
    <dbReference type="NCBI Taxonomy" id="1702097"/>
    <lineage>
        <taxon>Archaea</taxon>
        <taxon>Thermoproteota</taxon>
        <taxon>Thermoprotei</taxon>
        <taxon>Sulfolobales</taxon>
        <taxon>Sulfolobaceae</taxon>
        <taxon>Saccharolobus</taxon>
    </lineage>
</organism>
<dbReference type="Proteomes" id="UP001319921">
    <property type="component" value="Chromosome"/>
</dbReference>
<dbReference type="AlphaFoldDB" id="A0AAQ4CSD2"/>
<gene>
    <name evidence="1" type="ORF">SACC_17300</name>
</gene>
<dbReference type="KEGG" id="scas:SACC_17300"/>
<evidence type="ECO:0000313" key="2">
    <source>
        <dbReference type="Proteomes" id="UP001319921"/>
    </source>
</evidence>
<name>A0AAQ4CSD2_9CREN</name>
<accession>A0AAQ4CSD2</accession>